<dbReference type="PANTHER" id="PTHR30290">
    <property type="entry name" value="PERIPLASMIC BINDING COMPONENT OF ABC TRANSPORTER"/>
    <property type="match status" value="1"/>
</dbReference>
<proteinExistence type="inferred from homology"/>
<dbReference type="InterPro" id="IPR000914">
    <property type="entry name" value="SBP_5_dom"/>
</dbReference>
<sequence length="491" mass="52360">MPRRPVLLDFLTGVALAGLSACTSPDEDEIPVAIIADAADLSQTGVRLSDAGRMVRAATTEGLVAFDAEDRVVPALADRWIVTDDGMSYIFRLREGSDAGGGEVTGEKARDALRQTLASLKGTALALDLDGISEVRAMTGRVLEIRLSHPMPDLLDLLAQPELALLDRGRGAGEFQFRKAKGGGLLRPVPPEKRALPADPQWDGSVRSLFLKPMTSERAAKAFNDKETDIVLGGTLSDYAAGRAVSGLSQRFLRIDPAVGLFGLTVSSSDGLLGKAELREALAMAIDRDALAIDLALPGWVPTSRIIPPGVADAAAGISERWTNSDMATRRATASQRFARATKGGKLPELRIALPAGIGADVLFARLQSDFAAIGITARRVNIAGSADLRLVDNVARYNRADWFLNQFACASGRTLCSTAADLRAADARAETDPAKRAEFLSEAEAQLTLANAYIPLGNPIRWSLVRDPQPGFAINPRGYHPLSPIARRPK</sequence>
<gene>
    <name evidence="6" type="ORF">WG900_12025</name>
</gene>
<evidence type="ECO:0000313" key="6">
    <source>
        <dbReference type="EMBL" id="MEJ6010643.1"/>
    </source>
</evidence>
<name>A0ABU8SBL4_9SPHN</name>
<dbReference type="Gene3D" id="3.10.105.10">
    <property type="entry name" value="Dipeptide-binding Protein, Domain 3"/>
    <property type="match status" value="1"/>
</dbReference>
<evidence type="ECO:0000313" key="7">
    <source>
        <dbReference type="Proteomes" id="UP001379235"/>
    </source>
</evidence>
<comment type="similarity">
    <text evidence="2">Belongs to the bacterial solute-binding protein 5 family.</text>
</comment>
<feature type="domain" description="Solute-binding protein family 5" evidence="5">
    <location>
        <begin position="72"/>
        <end position="395"/>
    </location>
</feature>
<dbReference type="RefSeq" id="WP_339967391.1">
    <property type="nucleotide sequence ID" value="NZ_JBBHJY010000005.1"/>
</dbReference>
<dbReference type="PANTHER" id="PTHR30290:SF10">
    <property type="entry name" value="PERIPLASMIC OLIGOPEPTIDE-BINDING PROTEIN-RELATED"/>
    <property type="match status" value="1"/>
</dbReference>
<dbReference type="Proteomes" id="UP001379235">
    <property type="component" value="Unassembled WGS sequence"/>
</dbReference>
<protein>
    <submittedName>
        <fullName evidence="6">ABC transporter substrate-binding protein</fullName>
    </submittedName>
</protein>
<dbReference type="Gene3D" id="3.90.76.10">
    <property type="entry name" value="Dipeptide-binding Protein, Domain 1"/>
    <property type="match status" value="1"/>
</dbReference>
<evidence type="ECO:0000256" key="2">
    <source>
        <dbReference type="ARBA" id="ARBA00005695"/>
    </source>
</evidence>
<dbReference type="Gene3D" id="3.40.190.10">
    <property type="entry name" value="Periplasmic binding protein-like II"/>
    <property type="match status" value="1"/>
</dbReference>
<evidence type="ECO:0000259" key="5">
    <source>
        <dbReference type="Pfam" id="PF00496"/>
    </source>
</evidence>
<dbReference type="InterPro" id="IPR039424">
    <property type="entry name" value="SBP_5"/>
</dbReference>
<dbReference type="SUPFAM" id="SSF53850">
    <property type="entry name" value="Periplasmic binding protein-like II"/>
    <property type="match status" value="1"/>
</dbReference>
<dbReference type="EMBL" id="JBBHJY010000005">
    <property type="protein sequence ID" value="MEJ6010643.1"/>
    <property type="molecule type" value="Genomic_DNA"/>
</dbReference>
<evidence type="ECO:0000256" key="4">
    <source>
        <dbReference type="ARBA" id="ARBA00022729"/>
    </source>
</evidence>
<evidence type="ECO:0000256" key="3">
    <source>
        <dbReference type="ARBA" id="ARBA00022448"/>
    </source>
</evidence>
<organism evidence="6 7">
    <name type="scientific">Novosphingobium aquae</name>
    <dbReference type="NCBI Taxonomy" id="3133435"/>
    <lineage>
        <taxon>Bacteria</taxon>
        <taxon>Pseudomonadati</taxon>
        <taxon>Pseudomonadota</taxon>
        <taxon>Alphaproteobacteria</taxon>
        <taxon>Sphingomonadales</taxon>
        <taxon>Sphingomonadaceae</taxon>
        <taxon>Novosphingobium</taxon>
    </lineage>
</organism>
<comment type="subcellular location">
    <subcellularLocation>
        <location evidence="1">Periplasm</location>
    </subcellularLocation>
</comment>
<comment type="caution">
    <text evidence="6">The sequence shown here is derived from an EMBL/GenBank/DDBJ whole genome shotgun (WGS) entry which is preliminary data.</text>
</comment>
<accession>A0ABU8SBL4</accession>
<evidence type="ECO:0000256" key="1">
    <source>
        <dbReference type="ARBA" id="ARBA00004418"/>
    </source>
</evidence>
<keyword evidence="3" id="KW-0813">Transport</keyword>
<dbReference type="Pfam" id="PF00496">
    <property type="entry name" value="SBP_bac_5"/>
    <property type="match status" value="1"/>
</dbReference>
<keyword evidence="7" id="KW-1185">Reference proteome</keyword>
<dbReference type="PROSITE" id="PS51257">
    <property type="entry name" value="PROKAR_LIPOPROTEIN"/>
    <property type="match status" value="1"/>
</dbReference>
<reference evidence="6 7" key="1">
    <citation type="submission" date="2024-03" db="EMBL/GenBank/DDBJ databases">
        <authorList>
            <person name="Jo J.-H."/>
        </authorList>
    </citation>
    <scope>NUCLEOTIDE SEQUENCE [LARGE SCALE GENOMIC DNA]</scope>
    <source>
        <strain evidence="6 7">AS3R-12</strain>
    </source>
</reference>
<keyword evidence="4" id="KW-0732">Signal</keyword>